<dbReference type="Proteomes" id="UP000572754">
    <property type="component" value="Unassembled WGS sequence"/>
</dbReference>
<dbReference type="PANTHER" id="PTHR24148:SF77">
    <property type="entry name" value="HETEROKARYON INCOMPATIBILITY DOMAIN-CONTAINING PROTEIN"/>
    <property type="match status" value="1"/>
</dbReference>
<evidence type="ECO:0000259" key="2">
    <source>
        <dbReference type="Pfam" id="PF06985"/>
    </source>
</evidence>
<dbReference type="InterPro" id="IPR010730">
    <property type="entry name" value="HET"/>
</dbReference>
<evidence type="ECO:0000256" key="1">
    <source>
        <dbReference type="SAM" id="MobiDB-lite"/>
    </source>
</evidence>
<protein>
    <submittedName>
        <fullName evidence="3">Heterokaryon incompatibility (Het-6OR allele)</fullName>
    </submittedName>
</protein>
<feature type="compositionally biased region" description="Polar residues" evidence="1">
    <location>
        <begin position="236"/>
        <end position="248"/>
    </location>
</feature>
<comment type="caution">
    <text evidence="3">The sequence shown here is derived from an EMBL/GenBank/DDBJ whole genome shotgun (WGS) entry which is preliminary data.</text>
</comment>
<dbReference type="AlphaFoldDB" id="A0A8H5U6T2"/>
<sequence length="874" mass="100422">MTVIQTLEARALAKDEAHKKNLEEEVERRKAQEQDKSRGENVWFSRRIKDGHLYHWALFVYGKKYELRLPSRQKLKSLPKGHLVGSLVPSVDYESKIAPWSMQEEMMRLRQESLDSEGKPYAQDYYICQIGWTKLSEQRVDEECEAAHNSFGVYVLGFNDCQSFLRQFAKRIIKQPDDCALDFWWFEKNLQTPYHELQLVPADENIKAFQFYTRTALYGSVGATAGISGATYKHQYQSQEPMAKTNGNREGPKKDDDDDGCSYEALSYVWGQPDLSRLISLNGHPFYIPPSLNYALTSLRQRHKARVLWVDAICINQLNNEERGHQVALMRHIYSNSKRDIAWLDPIVTASPGEKPLYTAKSILEAEQRVKEGMDLMNTFVQNGQKLKATQDRYRRLYTHTKEEQILAALFENPNLWSRLWVMQELSLAPRATLVCGRAELEWSSLAFFFEDEPYIGAFHTDYPTHSASYYKSFSKVFLPAKRIEDQRRISNGDEKRTSSLLDVLTRFRAMQFADPRDKIYGLLGLVTPDPGIEVDYTQSLAEVYKKATLSLINQSRTLDIICQNPFELWGGPKALRPSGVGALPSWVAEFDAKSEACVPVLFAQRDIFAAGAERCETPCRVLGPEQDILALRGVKLETVGPILQKRVLVSQRPDKQDVSEDHLRSGTWNALIRGQDREAGHLMKMYLGEEAVRNPGSRLYEPKIGGDSIHRPRDLNDRFSTAKSHNEHSQSHETAFCAFLRTILRDCTHLPGIRRLRDSEIASLQVHNRDYDSRGFIEGLKNYKIRDNWRLSRSAFSHDLETGDEMQLSYVGYAPYNRDLIFTMTALYGRSLRRLLLQAWKYPNYGLGSRTPRTPDSHLLLQGRRAGRRINYG</sequence>
<name>A0A8H5U6T2_FUSCI</name>
<dbReference type="Pfam" id="PF06985">
    <property type="entry name" value="HET"/>
    <property type="match status" value="1"/>
</dbReference>
<accession>A0A8H5U6T2</accession>
<gene>
    <name evidence="3" type="ORF">FCIRC_4249</name>
</gene>
<evidence type="ECO:0000313" key="4">
    <source>
        <dbReference type="Proteomes" id="UP000572754"/>
    </source>
</evidence>
<feature type="domain" description="Heterokaryon incompatibility" evidence="2">
    <location>
        <begin position="263"/>
        <end position="425"/>
    </location>
</feature>
<keyword evidence="4" id="KW-1185">Reference proteome</keyword>
<reference evidence="3 4" key="2">
    <citation type="submission" date="2020-05" db="EMBL/GenBank/DDBJ databases">
        <title>Identification and distribution of gene clusters putatively required for synthesis of sphingolipid metabolism inhibitors in phylogenetically diverse species of the filamentous fungus Fusarium.</title>
        <authorList>
            <person name="Kim H.-S."/>
            <person name="Busman M."/>
            <person name="Brown D.W."/>
            <person name="Divon H."/>
            <person name="Uhlig S."/>
            <person name="Proctor R.H."/>
        </authorList>
    </citation>
    <scope>NUCLEOTIDE SEQUENCE [LARGE SCALE GENOMIC DNA]</scope>
    <source>
        <strain evidence="3 4">NRRL 25331</strain>
    </source>
</reference>
<feature type="region of interest" description="Disordered" evidence="1">
    <location>
        <begin position="236"/>
        <end position="259"/>
    </location>
</feature>
<dbReference type="EMBL" id="JAAQPE010000138">
    <property type="protein sequence ID" value="KAF5683741.1"/>
    <property type="molecule type" value="Genomic_DNA"/>
</dbReference>
<dbReference type="PANTHER" id="PTHR24148">
    <property type="entry name" value="ANKYRIN REPEAT DOMAIN-CONTAINING PROTEIN 39 HOMOLOG-RELATED"/>
    <property type="match status" value="1"/>
</dbReference>
<proteinExistence type="predicted"/>
<dbReference type="InterPro" id="IPR052895">
    <property type="entry name" value="HetReg/Transcr_Mod"/>
</dbReference>
<reference evidence="4" key="1">
    <citation type="journal article" date="2020" name="BMC Genomics">
        <title>Correction to: Identification and distribution of gene clusters required for synthesis of sphingolipid metabolism inhibitors in diverse species of the filamentous fungus Fusarium.</title>
        <authorList>
            <person name="Kim H.S."/>
            <person name="Lohmar J.M."/>
            <person name="Busman M."/>
            <person name="Brown D.W."/>
            <person name="Naumann T.A."/>
            <person name="Divon H.H."/>
            <person name="Lysoe E."/>
            <person name="Uhlig S."/>
            <person name="Proctor R.H."/>
        </authorList>
    </citation>
    <scope>NUCLEOTIDE SEQUENCE [LARGE SCALE GENOMIC DNA]</scope>
    <source>
        <strain evidence="4">NRRL 25331</strain>
    </source>
</reference>
<organism evidence="3 4">
    <name type="scientific">Fusarium circinatum</name>
    <name type="common">Pitch canker fungus</name>
    <name type="synonym">Gibberella circinata</name>
    <dbReference type="NCBI Taxonomy" id="48490"/>
    <lineage>
        <taxon>Eukaryota</taxon>
        <taxon>Fungi</taxon>
        <taxon>Dikarya</taxon>
        <taxon>Ascomycota</taxon>
        <taxon>Pezizomycotina</taxon>
        <taxon>Sordariomycetes</taxon>
        <taxon>Hypocreomycetidae</taxon>
        <taxon>Hypocreales</taxon>
        <taxon>Nectriaceae</taxon>
        <taxon>Fusarium</taxon>
        <taxon>Fusarium fujikuroi species complex</taxon>
    </lineage>
</organism>
<evidence type="ECO:0000313" key="3">
    <source>
        <dbReference type="EMBL" id="KAF5683741.1"/>
    </source>
</evidence>